<dbReference type="EC" id="3.6.1.65" evidence="4"/>
<dbReference type="OrthoDB" id="25379at2157"/>
<keyword evidence="5" id="KW-1185">Reference proteome</keyword>
<keyword evidence="2 4" id="KW-0378">Hydrolase</keyword>
<dbReference type="PRINTS" id="PR00502">
    <property type="entry name" value="NUDIXFAMILY"/>
</dbReference>
<comment type="caution">
    <text evidence="4">The sequence shown here is derived from an EMBL/GenBank/DDBJ whole genome shotgun (WGS) entry which is preliminary data.</text>
</comment>
<dbReference type="PANTHER" id="PTHR43046">
    <property type="entry name" value="GDP-MANNOSE MANNOSYL HYDROLASE"/>
    <property type="match status" value="1"/>
</dbReference>
<dbReference type="GO" id="GO:0016787">
    <property type="term" value="F:hydrolase activity"/>
    <property type="evidence" value="ECO:0007669"/>
    <property type="project" value="UniProtKB-KW"/>
</dbReference>
<accession>A0A166DSY6</accession>
<evidence type="ECO:0000313" key="4">
    <source>
        <dbReference type="EMBL" id="KZX15920.1"/>
    </source>
</evidence>
<dbReference type="STRING" id="47311.MBCUT_11950"/>
<sequence length="133" mass="15595">MDIPYGLTMRGLLKRQNKILILKRHPNSRTNPNRWELVGGKVDPGENFDKALIREFKEETNLKIKIADSIGAVQEDFPHKRTVALVMNVEFISGEFKISDEHIDWKWANMDEIKELNLSGWFKKLLIEKNYEL</sequence>
<dbReference type="InterPro" id="IPR020084">
    <property type="entry name" value="NUDIX_hydrolase_CS"/>
</dbReference>
<dbReference type="SUPFAM" id="SSF55811">
    <property type="entry name" value="Nudix"/>
    <property type="match status" value="1"/>
</dbReference>
<dbReference type="Gene3D" id="3.90.79.10">
    <property type="entry name" value="Nucleoside Triphosphate Pyrophosphohydrolase"/>
    <property type="match status" value="1"/>
</dbReference>
<dbReference type="PROSITE" id="PS51462">
    <property type="entry name" value="NUDIX"/>
    <property type="match status" value="1"/>
</dbReference>
<dbReference type="PROSITE" id="PS00893">
    <property type="entry name" value="NUDIX_BOX"/>
    <property type="match status" value="1"/>
</dbReference>
<organism evidence="4 5">
    <name type="scientific">Methanobrevibacter cuticularis</name>
    <dbReference type="NCBI Taxonomy" id="47311"/>
    <lineage>
        <taxon>Archaea</taxon>
        <taxon>Methanobacteriati</taxon>
        <taxon>Methanobacteriota</taxon>
        <taxon>Methanomada group</taxon>
        <taxon>Methanobacteria</taxon>
        <taxon>Methanobacteriales</taxon>
        <taxon>Methanobacteriaceae</taxon>
        <taxon>Methanobrevibacter</taxon>
    </lineage>
</organism>
<reference evidence="4 5" key="1">
    <citation type="submission" date="2016-04" db="EMBL/GenBank/DDBJ databases">
        <title>Genome sequence of Methanobrevibacter cuticularis DSM 11139.</title>
        <authorList>
            <person name="Poehlein A."/>
            <person name="Seedorf H."/>
            <person name="Daniel R."/>
        </authorList>
    </citation>
    <scope>NUCLEOTIDE SEQUENCE [LARGE SCALE GENOMIC DNA]</scope>
    <source>
        <strain evidence="4 5">DSM 11139</strain>
    </source>
</reference>
<evidence type="ECO:0000313" key="5">
    <source>
        <dbReference type="Proteomes" id="UP000077275"/>
    </source>
</evidence>
<evidence type="ECO:0000256" key="1">
    <source>
        <dbReference type="ARBA" id="ARBA00001946"/>
    </source>
</evidence>
<comment type="cofactor">
    <cofactor evidence="1">
        <name>Mg(2+)</name>
        <dbReference type="ChEBI" id="CHEBI:18420"/>
    </cofactor>
</comment>
<dbReference type="Proteomes" id="UP000077275">
    <property type="component" value="Unassembled WGS sequence"/>
</dbReference>
<dbReference type="InterPro" id="IPR000086">
    <property type="entry name" value="NUDIX_hydrolase_dom"/>
</dbReference>
<dbReference type="InterPro" id="IPR020476">
    <property type="entry name" value="Nudix_hydrolase"/>
</dbReference>
<dbReference type="AlphaFoldDB" id="A0A166DSY6"/>
<evidence type="ECO:0000256" key="2">
    <source>
        <dbReference type="ARBA" id="ARBA00022801"/>
    </source>
</evidence>
<dbReference type="PATRIC" id="fig|47311.3.peg.1309"/>
<gene>
    <name evidence="4" type="primary">nudG</name>
    <name evidence="4" type="ORF">MBCUT_11950</name>
</gene>
<proteinExistence type="predicted"/>
<dbReference type="Pfam" id="PF00293">
    <property type="entry name" value="NUDIX"/>
    <property type="match status" value="1"/>
</dbReference>
<dbReference type="RefSeq" id="WP_067259778.1">
    <property type="nucleotide sequence ID" value="NZ_LWMW01000104.1"/>
</dbReference>
<dbReference type="PANTHER" id="PTHR43046:SF14">
    <property type="entry name" value="MUTT_NUDIX FAMILY PROTEIN"/>
    <property type="match status" value="1"/>
</dbReference>
<protein>
    <submittedName>
        <fullName evidence="4">CTP pyrophosphohydrolase</fullName>
        <ecNumber evidence="4">3.6.1.65</ecNumber>
    </submittedName>
</protein>
<dbReference type="CDD" id="cd04699">
    <property type="entry name" value="NUDIX_MutT_Nudt1"/>
    <property type="match status" value="1"/>
</dbReference>
<feature type="domain" description="Nudix hydrolase" evidence="3">
    <location>
        <begin position="4"/>
        <end position="130"/>
    </location>
</feature>
<dbReference type="InterPro" id="IPR015797">
    <property type="entry name" value="NUDIX_hydrolase-like_dom_sf"/>
</dbReference>
<dbReference type="EMBL" id="LWMW01000104">
    <property type="protein sequence ID" value="KZX15920.1"/>
    <property type="molecule type" value="Genomic_DNA"/>
</dbReference>
<evidence type="ECO:0000259" key="3">
    <source>
        <dbReference type="PROSITE" id="PS51462"/>
    </source>
</evidence>
<name>A0A166DSY6_9EURY</name>